<evidence type="ECO:0000313" key="1">
    <source>
        <dbReference type="EMBL" id="OAA84943.1"/>
    </source>
</evidence>
<name>A0A168MNJ1_9CLOT</name>
<reference evidence="1 2" key="1">
    <citation type="journal article" date="2015" name="Biotechnol. Bioeng.">
        <title>Genome sequence and phenotypic characterization of Caulobacter segnis.</title>
        <authorList>
            <person name="Patel S."/>
            <person name="Fletcher B."/>
            <person name="Scott D.C."/>
            <person name="Ely B."/>
        </authorList>
    </citation>
    <scope>NUCLEOTIDE SEQUENCE [LARGE SCALE GENOMIC DNA]</scope>
    <source>
        <strain evidence="1 2">ERI-2</strain>
    </source>
</reference>
<evidence type="ECO:0000313" key="2">
    <source>
        <dbReference type="Proteomes" id="UP000077407"/>
    </source>
</evidence>
<accession>A0A168MNJ1</accession>
<gene>
    <name evidence="1" type="ORF">WY13_02846</name>
</gene>
<organism evidence="1 2">
    <name type="scientific">Clostridium ljungdahlii</name>
    <dbReference type="NCBI Taxonomy" id="1538"/>
    <lineage>
        <taxon>Bacteria</taxon>
        <taxon>Bacillati</taxon>
        <taxon>Bacillota</taxon>
        <taxon>Clostridia</taxon>
        <taxon>Eubacteriales</taxon>
        <taxon>Clostridiaceae</taxon>
        <taxon>Clostridium</taxon>
    </lineage>
</organism>
<dbReference type="EMBL" id="LITT01000035">
    <property type="protein sequence ID" value="OAA84943.1"/>
    <property type="molecule type" value="Genomic_DNA"/>
</dbReference>
<proteinExistence type="predicted"/>
<protein>
    <submittedName>
        <fullName evidence="1">Uncharacterized protein</fullName>
    </submittedName>
</protein>
<dbReference type="Proteomes" id="UP000077407">
    <property type="component" value="Unassembled WGS sequence"/>
</dbReference>
<comment type="caution">
    <text evidence="1">The sequence shown here is derived from an EMBL/GenBank/DDBJ whole genome shotgun (WGS) entry which is preliminary data.</text>
</comment>
<sequence length="50" mass="5474">MIKKQLASMRDQLIKTRMDISTNVEASMVIDPGKGCEITAISSISFSSIQ</sequence>
<dbReference type="AlphaFoldDB" id="A0A168MNJ1"/>
<dbReference type="PATRIC" id="fig|1538.10.peg.2747"/>